<dbReference type="SMART" id="SM00184">
    <property type="entry name" value="RING"/>
    <property type="match status" value="1"/>
</dbReference>
<reference evidence="8" key="1">
    <citation type="submission" date="2015-12" db="EMBL/GenBank/DDBJ databases">
        <title>De novo transcriptome assembly of four potential Pierce s Disease insect vectors from Arizona vineyards.</title>
        <authorList>
            <person name="Tassone E.E."/>
        </authorList>
    </citation>
    <scope>NUCLEOTIDE SEQUENCE</scope>
</reference>
<keyword evidence="3" id="KW-0862">Zinc</keyword>
<evidence type="ECO:0000256" key="1">
    <source>
        <dbReference type="ARBA" id="ARBA00022723"/>
    </source>
</evidence>
<evidence type="ECO:0000259" key="6">
    <source>
        <dbReference type="PROSITE" id="PS50089"/>
    </source>
</evidence>
<dbReference type="PROSITE" id="PS50089">
    <property type="entry name" value="ZF_RING_2"/>
    <property type="match status" value="1"/>
</dbReference>
<accession>A0A1B6DRY8</accession>
<evidence type="ECO:0000256" key="2">
    <source>
        <dbReference type="ARBA" id="ARBA00022771"/>
    </source>
</evidence>
<proteinExistence type="predicted"/>
<name>A0A1B6DRY8_9HEMI</name>
<dbReference type="GO" id="GO:0008270">
    <property type="term" value="F:zinc ion binding"/>
    <property type="evidence" value="ECO:0007669"/>
    <property type="project" value="UniProtKB-KW"/>
</dbReference>
<dbReference type="EMBL" id="GEDC01008854">
    <property type="protein sequence ID" value="JAS28444.1"/>
    <property type="molecule type" value="Transcribed_RNA"/>
</dbReference>
<feature type="non-terminal residue" evidence="8">
    <location>
        <position position="1"/>
    </location>
</feature>
<dbReference type="EMBL" id="GEDC01005940">
    <property type="protein sequence ID" value="JAS31358.1"/>
    <property type="molecule type" value="Transcribed_RNA"/>
</dbReference>
<dbReference type="InterPro" id="IPR001841">
    <property type="entry name" value="Znf_RING"/>
</dbReference>
<evidence type="ECO:0000256" key="5">
    <source>
        <dbReference type="SAM" id="MobiDB-lite"/>
    </source>
</evidence>
<dbReference type="Pfam" id="PF13920">
    <property type="entry name" value="zf-C3HC4_3"/>
    <property type="match status" value="1"/>
</dbReference>
<organism evidence="8">
    <name type="scientific">Clastoptera arizonana</name>
    <name type="common">Arizona spittle bug</name>
    <dbReference type="NCBI Taxonomy" id="38151"/>
    <lineage>
        <taxon>Eukaryota</taxon>
        <taxon>Metazoa</taxon>
        <taxon>Ecdysozoa</taxon>
        <taxon>Arthropoda</taxon>
        <taxon>Hexapoda</taxon>
        <taxon>Insecta</taxon>
        <taxon>Pterygota</taxon>
        <taxon>Neoptera</taxon>
        <taxon>Paraneoptera</taxon>
        <taxon>Hemiptera</taxon>
        <taxon>Auchenorrhyncha</taxon>
        <taxon>Cercopoidea</taxon>
        <taxon>Clastopteridae</taxon>
        <taxon>Clastoptera</taxon>
    </lineage>
</organism>
<keyword evidence="1" id="KW-0479">Metal-binding</keyword>
<dbReference type="PANTHER" id="PTHR15315:SF26">
    <property type="entry name" value="E3 UBIQUITIN-PROTEIN LIGASE NRDP1"/>
    <property type="match status" value="1"/>
</dbReference>
<dbReference type="EMBL" id="GEDC01027380">
    <property type="protein sequence ID" value="JAS09918.1"/>
    <property type="molecule type" value="Transcribed_RNA"/>
</dbReference>
<gene>
    <name evidence="9" type="ORF">g.16998</name>
    <name evidence="7" type="ORF">g.17000</name>
    <name evidence="8" type="ORF">g.17008</name>
</gene>
<dbReference type="Gene3D" id="3.30.40.10">
    <property type="entry name" value="Zinc/RING finger domain, C3HC4 (zinc finger)"/>
    <property type="match status" value="1"/>
</dbReference>
<evidence type="ECO:0000256" key="3">
    <source>
        <dbReference type="ARBA" id="ARBA00022833"/>
    </source>
</evidence>
<evidence type="ECO:0000313" key="9">
    <source>
        <dbReference type="EMBL" id="JAS31358.1"/>
    </source>
</evidence>
<feature type="compositionally biased region" description="Basic residues" evidence="5">
    <location>
        <begin position="141"/>
        <end position="154"/>
    </location>
</feature>
<sequence>RLDHILNDQEENDNQILRSLECPVCLEVCIDIVVTNCKHHFCKHCIQNIKCCPICRNELKEFSKSPLLFKLIDEFVEKKMTDEKKCERLRIIKDREERHNSTTNDRLAVGDYPCSSNDLSASIAPETASELRLPIPTTARRVLRSNTRRRRRRSSQVLPQQSPDGNMLITPTNILNSPPLRRCRRNNV</sequence>
<evidence type="ECO:0000313" key="8">
    <source>
        <dbReference type="EMBL" id="JAS28444.1"/>
    </source>
</evidence>
<dbReference type="PROSITE" id="PS00518">
    <property type="entry name" value="ZF_RING_1"/>
    <property type="match status" value="1"/>
</dbReference>
<evidence type="ECO:0000256" key="4">
    <source>
        <dbReference type="PROSITE-ProRule" id="PRU00175"/>
    </source>
</evidence>
<feature type="compositionally biased region" description="Polar residues" evidence="5">
    <location>
        <begin position="156"/>
        <end position="176"/>
    </location>
</feature>
<dbReference type="PANTHER" id="PTHR15315">
    <property type="entry name" value="RING FINGER PROTEIN 41, 151"/>
    <property type="match status" value="1"/>
</dbReference>
<feature type="region of interest" description="Disordered" evidence="5">
    <location>
        <begin position="137"/>
        <end position="178"/>
    </location>
</feature>
<evidence type="ECO:0000313" key="7">
    <source>
        <dbReference type="EMBL" id="JAS09918.1"/>
    </source>
</evidence>
<protein>
    <recommendedName>
        <fullName evidence="6">RING-type domain-containing protein</fullName>
    </recommendedName>
</protein>
<dbReference type="SUPFAM" id="SSF57850">
    <property type="entry name" value="RING/U-box"/>
    <property type="match status" value="1"/>
</dbReference>
<dbReference type="InterPro" id="IPR017907">
    <property type="entry name" value="Znf_RING_CS"/>
</dbReference>
<keyword evidence="2 4" id="KW-0863">Zinc-finger</keyword>
<dbReference type="AlphaFoldDB" id="A0A1B6DRY8"/>
<feature type="domain" description="RING-type" evidence="6">
    <location>
        <begin position="22"/>
        <end position="56"/>
    </location>
</feature>
<dbReference type="InterPro" id="IPR013083">
    <property type="entry name" value="Znf_RING/FYVE/PHD"/>
</dbReference>